<dbReference type="EMBL" id="MN738833">
    <property type="protein sequence ID" value="QHT38735.1"/>
    <property type="molecule type" value="Genomic_DNA"/>
</dbReference>
<name>A0A6C0FJ20_9ZZZZ</name>
<protein>
    <submittedName>
        <fullName evidence="2">Uncharacterized protein</fullName>
    </submittedName>
</protein>
<dbReference type="AlphaFoldDB" id="A0A6C0FJ20"/>
<accession>A0A6C0FJ20</accession>
<reference evidence="2" key="1">
    <citation type="journal article" date="2020" name="Nature">
        <title>Giant virus diversity and host interactions through global metagenomics.</title>
        <authorList>
            <person name="Schulz F."/>
            <person name="Roux S."/>
            <person name="Paez-Espino D."/>
            <person name="Jungbluth S."/>
            <person name="Walsh D.A."/>
            <person name="Denef V.J."/>
            <person name="McMahon K.D."/>
            <person name="Konstantinidis K.T."/>
            <person name="Eloe-Fadrosh E.A."/>
            <person name="Kyrpides N.C."/>
            <person name="Woyke T."/>
        </authorList>
    </citation>
    <scope>NUCLEOTIDE SEQUENCE</scope>
    <source>
        <strain evidence="2">GVMAG-S-ERX556106-38</strain>
    </source>
</reference>
<evidence type="ECO:0000313" key="2">
    <source>
        <dbReference type="EMBL" id="QHT38735.1"/>
    </source>
</evidence>
<evidence type="ECO:0000256" key="1">
    <source>
        <dbReference type="SAM" id="MobiDB-lite"/>
    </source>
</evidence>
<sequence>MSWIKKNDTQTEKNTGYILTPEIKKQEQERSKVPIHPYQKLYKTGEYEKPSWEISESQKESKNNDLEEKTKNWTPVENNAMMDIALKVKIVNDSRLPRSDLIEDSIVL</sequence>
<proteinExistence type="predicted"/>
<feature type="region of interest" description="Disordered" evidence="1">
    <location>
        <begin position="49"/>
        <end position="74"/>
    </location>
</feature>
<feature type="compositionally biased region" description="Basic and acidic residues" evidence="1">
    <location>
        <begin position="49"/>
        <end position="71"/>
    </location>
</feature>
<organism evidence="2">
    <name type="scientific">viral metagenome</name>
    <dbReference type="NCBI Taxonomy" id="1070528"/>
    <lineage>
        <taxon>unclassified sequences</taxon>
        <taxon>metagenomes</taxon>
        <taxon>organismal metagenomes</taxon>
    </lineage>
</organism>